<name>A0ABU6SS07_9FABA</name>
<evidence type="ECO:0000313" key="2">
    <source>
        <dbReference type="EMBL" id="MED6139202.1"/>
    </source>
</evidence>
<feature type="region of interest" description="Disordered" evidence="1">
    <location>
        <begin position="1"/>
        <end position="20"/>
    </location>
</feature>
<protein>
    <submittedName>
        <fullName evidence="2">Uncharacterized protein</fullName>
    </submittedName>
</protein>
<evidence type="ECO:0000256" key="1">
    <source>
        <dbReference type="SAM" id="MobiDB-lite"/>
    </source>
</evidence>
<evidence type="ECO:0000313" key="3">
    <source>
        <dbReference type="Proteomes" id="UP001341840"/>
    </source>
</evidence>
<accession>A0ABU6SS07</accession>
<feature type="non-terminal residue" evidence="2">
    <location>
        <position position="1"/>
    </location>
</feature>
<dbReference type="EMBL" id="JASCZI010061643">
    <property type="protein sequence ID" value="MED6139202.1"/>
    <property type="molecule type" value="Genomic_DNA"/>
</dbReference>
<comment type="caution">
    <text evidence="2">The sequence shown here is derived from an EMBL/GenBank/DDBJ whole genome shotgun (WGS) entry which is preliminary data.</text>
</comment>
<feature type="compositionally biased region" description="Basic residues" evidence="1">
    <location>
        <begin position="1"/>
        <end position="19"/>
    </location>
</feature>
<sequence length="128" mass="13702">EIKVRNKRNWKSLKKKKQEKKLGIKLASHPGGQGITRALPEAKDTTFGPHPNLAQTWCTLGHQASLKHQASTSSSPSITQAQQAPQVTKHTTLGVAQTWCSLKSPSSNVAQASTKAHVQATSKCGLGV</sequence>
<organism evidence="2 3">
    <name type="scientific">Stylosanthes scabra</name>
    <dbReference type="NCBI Taxonomy" id="79078"/>
    <lineage>
        <taxon>Eukaryota</taxon>
        <taxon>Viridiplantae</taxon>
        <taxon>Streptophyta</taxon>
        <taxon>Embryophyta</taxon>
        <taxon>Tracheophyta</taxon>
        <taxon>Spermatophyta</taxon>
        <taxon>Magnoliopsida</taxon>
        <taxon>eudicotyledons</taxon>
        <taxon>Gunneridae</taxon>
        <taxon>Pentapetalae</taxon>
        <taxon>rosids</taxon>
        <taxon>fabids</taxon>
        <taxon>Fabales</taxon>
        <taxon>Fabaceae</taxon>
        <taxon>Papilionoideae</taxon>
        <taxon>50 kb inversion clade</taxon>
        <taxon>dalbergioids sensu lato</taxon>
        <taxon>Dalbergieae</taxon>
        <taxon>Pterocarpus clade</taxon>
        <taxon>Stylosanthes</taxon>
    </lineage>
</organism>
<dbReference type="Proteomes" id="UP001341840">
    <property type="component" value="Unassembled WGS sequence"/>
</dbReference>
<gene>
    <name evidence="2" type="ORF">PIB30_081641</name>
</gene>
<proteinExistence type="predicted"/>
<keyword evidence="3" id="KW-1185">Reference proteome</keyword>
<reference evidence="2 3" key="1">
    <citation type="journal article" date="2023" name="Plants (Basel)">
        <title>Bridging the Gap: Combining Genomics and Transcriptomics Approaches to Understand Stylosanthes scabra, an Orphan Legume from the Brazilian Caatinga.</title>
        <authorList>
            <person name="Ferreira-Neto J.R.C."/>
            <person name="da Silva M.D."/>
            <person name="Binneck E."/>
            <person name="de Melo N.F."/>
            <person name="da Silva R.H."/>
            <person name="de Melo A.L.T.M."/>
            <person name="Pandolfi V."/>
            <person name="Bustamante F.O."/>
            <person name="Brasileiro-Vidal A.C."/>
            <person name="Benko-Iseppon A.M."/>
        </authorList>
    </citation>
    <scope>NUCLEOTIDE SEQUENCE [LARGE SCALE GENOMIC DNA]</scope>
    <source>
        <tissue evidence="2">Leaves</tissue>
    </source>
</reference>